<evidence type="ECO:0000256" key="2">
    <source>
        <dbReference type="ARBA" id="ARBA00023239"/>
    </source>
</evidence>
<dbReference type="SUPFAM" id="SSF48576">
    <property type="entry name" value="Terpenoid synthases"/>
    <property type="match status" value="1"/>
</dbReference>
<evidence type="ECO:0000313" key="4">
    <source>
        <dbReference type="Proteomes" id="UP001212997"/>
    </source>
</evidence>
<accession>A0AAD5UUM5</accession>
<comment type="similarity">
    <text evidence="1">Belongs to the trichodiene synthase family.</text>
</comment>
<evidence type="ECO:0008006" key="5">
    <source>
        <dbReference type="Google" id="ProtNLM"/>
    </source>
</evidence>
<keyword evidence="4" id="KW-1185">Reference proteome</keyword>
<dbReference type="SFLD" id="SFLDG01021">
    <property type="entry name" value="Trichodiene_Synthase_Like"/>
    <property type="match status" value="1"/>
</dbReference>
<keyword evidence="2" id="KW-0456">Lyase</keyword>
<dbReference type="InterPro" id="IPR024652">
    <property type="entry name" value="Trichodiene_synth"/>
</dbReference>
<evidence type="ECO:0000313" key="3">
    <source>
        <dbReference type="EMBL" id="KAJ3476385.1"/>
    </source>
</evidence>
<reference evidence="3" key="1">
    <citation type="submission" date="2022-07" db="EMBL/GenBank/DDBJ databases">
        <title>Genome Sequence of Physisporinus lineatus.</title>
        <authorList>
            <person name="Buettner E."/>
        </authorList>
    </citation>
    <scope>NUCLEOTIDE SEQUENCE</scope>
    <source>
        <strain evidence="3">VT162</strain>
    </source>
</reference>
<organism evidence="3 4">
    <name type="scientific">Meripilus lineatus</name>
    <dbReference type="NCBI Taxonomy" id="2056292"/>
    <lineage>
        <taxon>Eukaryota</taxon>
        <taxon>Fungi</taxon>
        <taxon>Dikarya</taxon>
        <taxon>Basidiomycota</taxon>
        <taxon>Agaricomycotina</taxon>
        <taxon>Agaricomycetes</taxon>
        <taxon>Polyporales</taxon>
        <taxon>Meripilaceae</taxon>
        <taxon>Meripilus</taxon>
    </lineage>
</organism>
<dbReference type="Pfam" id="PF06330">
    <property type="entry name" value="TRI5"/>
    <property type="match status" value="1"/>
</dbReference>
<dbReference type="Gene3D" id="1.10.600.10">
    <property type="entry name" value="Farnesyl Diphosphate Synthase"/>
    <property type="match status" value="1"/>
</dbReference>
<dbReference type="SFLD" id="SFLDS00005">
    <property type="entry name" value="Isoprenoid_Synthase_Type_I"/>
    <property type="match status" value="1"/>
</dbReference>
<gene>
    <name evidence="3" type="ORF">NLI96_g11190</name>
</gene>
<dbReference type="EMBL" id="JANAWD010000714">
    <property type="protein sequence ID" value="KAJ3476385.1"/>
    <property type="molecule type" value="Genomic_DNA"/>
</dbReference>
<dbReference type="InterPro" id="IPR008949">
    <property type="entry name" value="Isoprenoid_synthase_dom_sf"/>
</dbReference>
<dbReference type="AlphaFoldDB" id="A0AAD5UUM5"/>
<dbReference type="Proteomes" id="UP001212997">
    <property type="component" value="Unassembled WGS sequence"/>
</dbReference>
<sequence length="317" mass="35841">MTIPVIQTPIDKRQLAETLRAIIDEFPGALPKSLSGFQDADPAVGEAIQRRLRAWDLQDGKNNDIFKNKFISAHHVAVTAYEHIPSIDLQAEIALYTGLLFIIDDALIDSHAVAEFVPRLCSGSRQLHPVLDRVAETCHSLQKFYPAFGANSIYASTIDFVSSDHFQSQDKVRNLPLGRDSVPYVKFMREKDSIGAAYAAFIWPKDSFPNSVEYIQVFPDTIACIGFINDIFSYYKEAKAEEKGTYIAKLAVANERSEIEELEHLIVHVISLVQRVRRVLKAGKARDTWESVMGGFIRFHFQAPRYELQEIFSELFA</sequence>
<name>A0AAD5UUM5_9APHY</name>
<proteinExistence type="inferred from homology"/>
<protein>
    <recommendedName>
        <fullName evidence="5">Terpenoid synthase</fullName>
    </recommendedName>
</protein>
<evidence type="ECO:0000256" key="1">
    <source>
        <dbReference type="ARBA" id="ARBA00007946"/>
    </source>
</evidence>
<comment type="caution">
    <text evidence="3">The sequence shown here is derived from an EMBL/GenBank/DDBJ whole genome shotgun (WGS) entry which is preliminary data.</text>
</comment>
<dbReference type="GO" id="GO:0016838">
    <property type="term" value="F:carbon-oxygen lyase activity, acting on phosphates"/>
    <property type="evidence" value="ECO:0007669"/>
    <property type="project" value="InterPro"/>
</dbReference>